<protein>
    <submittedName>
        <fullName evidence="2">Uncharacterized protein</fullName>
    </submittedName>
</protein>
<feature type="region of interest" description="Disordered" evidence="1">
    <location>
        <begin position="80"/>
        <end position="112"/>
    </location>
</feature>
<accession>A0A812RHW1</accession>
<dbReference type="EMBL" id="CAJNDS010002339">
    <property type="protein sequence ID" value="CAE7440369.1"/>
    <property type="molecule type" value="Genomic_DNA"/>
</dbReference>
<evidence type="ECO:0000313" key="2">
    <source>
        <dbReference type="EMBL" id="CAE7440369.1"/>
    </source>
</evidence>
<keyword evidence="3" id="KW-1185">Reference proteome</keyword>
<reference evidence="2" key="1">
    <citation type="submission" date="2021-02" db="EMBL/GenBank/DDBJ databases">
        <authorList>
            <person name="Dougan E. K."/>
            <person name="Rhodes N."/>
            <person name="Thang M."/>
            <person name="Chan C."/>
        </authorList>
    </citation>
    <scope>NUCLEOTIDE SEQUENCE</scope>
</reference>
<sequence length="112" mass="12393">MPNVAHLRREWDGQQLPNHEDGWAWHLASFALPKMLDAIQRWNWWLARAIGGEVDESLAGPEQRLVYLRNLSEMSMRVEGVPEESGVHGDHGGAGWSGDRGRPVAAAATPSS</sequence>
<evidence type="ECO:0000313" key="3">
    <source>
        <dbReference type="Proteomes" id="UP000604046"/>
    </source>
</evidence>
<gene>
    <name evidence="2" type="ORF">SNAT2548_LOCUS23929</name>
</gene>
<dbReference type="Proteomes" id="UP000604046">
    <property type="component" value="Unassembled WGS sequence"/>
</dbReference>
<evidence type="ECO:0000256" key="1">
    <source>
        <dbReference type="SAM" id="MobiDB-lite"/>
    </source>
</evidence>
<dbReference type="AlphaFoldDB" id="A0A812RHW1"/>
<comment type="caution">
    <text evidence="2">The sequence shown here is derived from an EMBL/GenBank/DDBJ whole genome shotgun (WGS) entry which is preliminary data.</text>
</comment>
<proteinExistence type="predicted"/>
<name>A0A812RHW1_9DINO</name>
<organism evidence="2 3">
    <name type="scientific">Symbiodinium natans</name>
    <dbReference type="NCBI Taxonomy" id="878477"/>
    <lineage>
        <taxon>Eukaryota</taxon>
        <taxon>Sar</taxon>
        <taxon>Alveolata</taxon>
        <taxon>Dinophyceae</taxon>
        <taxon>Suessiales</taxon>
        <taxon>Symbiodiniaceae</taxon>
        <taxon>Symbiodinium</taxon>
    </lineage>
</organism>